<feature type="chain" id="PRO_5007582452" description="NADH dehydrogenase subunit 6" evidence="2">
    <location>
        <begin position="19"/>
        <end position="57"/>
    </location>
</feature>
<evidence type="ECO:0000313" key="4">
    <source>
        <dbReference type="Proteomes" id="UP000078492"/>
    </source>
</evidence>
<keyword evidence="1" id="KW-0812">Transmembrane</keyword>
<dbReference type="InterPro" id="IPR031742">
    <property type="entry name" value="DUF4730"/>
</dbReference>
<keyword evidence="1" id="KW-1133">Transmembrane helix</keyword>
<reference evidence="3 4" key="1">
    <citation type="submission" date="2015-09" db="EMBL/GenBank/DDBJ databases">
        <title>Trachymyrmex cornetzi WGS genome.</title>
        <authorList>
            <person name="Nygaard S."/>
            <person name="Hu H."/>
            <person name="Boomsma J."/>
            <person name="Zhang G."/>
        </authorList>
    </citation>
    <scope>NUCLEOTIDE SEQUENCE [LARGE SCALE GENOMIC DNA]</scope>
    <source>
        <strain evidence="3">Tcor2-1</strain>
        <tissue evidence="3">Whole body</tissue>
    </source>
</reference>
<keyword evidence="2" id="KW-0732">Signal</keyword>
<dbReference type="AlphaFoldDB" id="A0A151J344"/>
<dbReference type="Proteomes" id="UP000078492">
    <property type="component" value="Unassembled WGS sequence"/>
</dbReference>
<sequence>MWLYFILIIFGIFDVAMASNFDFGDTLALILGLTIAIVGFFACLGAYARRRSHFESL</sequence>
<keyword evidence="1" id="KW-0472">Membrane</keyword>
<feature type="transmembrane region" description="Helical" evidence="1">
    <location>
        <begin position="28"/>
        <end position="48"/>
    </location>
</feature>
<accession>A0A151J344</accession>
<dbReference type="PANTHER" id="PTHR36878">
    <property type="entry name" value="SMALL INTEGRAL MEMBRANE PROTEIN 30"/>
    <property type="match status" value="1"/>
</dbReference>
<evidence type="ECO:0000256" key="1">
    <source>
        <dbReference type="SAM" id="Phobius"/>
    </source>
</evidence>
<keyword evidence="4" id="KW-1185">Reference proteome</keyword>
<dbReference type="PANTHER" id="PTHR36878:SF1">
    <property type="entry name" value="SMALL INTEGRAL MEMBRANE PROTEIN 30"/>
    <property type="match status" value="1"/>
</dbReference>
<gene>
    <name evidence="3" type="ORF">ALC57_10890</name>
</gene>
<evidence type="ECO:0000256" key="2">
    <source>
        <dbReference type="SAM" id="SignalP"/>
    </source>
</evidence>
<organism evidence="3 4">
    <name type="scientific">Trachymyrmex cornetzi</name>
    <dbReference type="NCBI Taxonomy" id="471704"/>
    <lineage>
        <taxon>Eukaryota</taxon>
        <taxon>Metazoa</taxon>
        <taxon>Ecdysozoa</taxon>
        <taxon>Arthropoda</taxon>
        <taxon>Hexapoda</taxon>
        <taxon>Insecta</taxon>
        <taxon>Pterygota</taxon>
        <taxon>Neoptera</taxon>
        <taxon>Endopterygota</taxon>
        <taxon>Hymenoptera</taxon>
        <taxon>Apocrita</taxon>
        <taxon>Aculeata</taxon>
        <taxon>Formicoidea</taxon>
        <taxon>Formicidae</taxon>
        <taxon>Myrmicinae</taxon>
        <taxon>Trachymyrmex</taxon>
    </lineage>
</organism>
<protein>
    <recommendedName>
        <fullName evidence="5">NADH dehydrogenase subunit 6</fullName>
    </recommendedName>
</protein>
<dbReference type="EMBL" id="KQ980298">
    <property type="protein sequence ID" value="KYN16826.1"/>
    <property type="molecule type" value="Genomic_DNA"/>
</dbReference>
<evidence type="ECO:0008006" key="5">
    <source>
        <dbReference type="Google" id="ProtNLM"/>
    </source>
</evidence>
<dbReference type="Pfam" id="PF15873">
    <property type="entry name" value="DUF4730"/>
    <property type="match status" value="1"/>
</dbReference>
<proteinExistence type="predicted"/>
<feature type="signal peptide" evidence="2">
    <location>
        <begin position="1"/>
        <end position="18"/>
    </location>
</feature>
<name>A0A151J344_9HYME</name>
<evidence type="ECO:0000313" key="3">
    <source>
        <dbReference type="EMBL" id="KYN16826.1"/>
    </source>
</evidence>